<dbReference type="InterPro" id="IPR013087">
    <property type="entry name" value="Znf_C2H2_type"/>
</dbReference>
<keyword evidence="2" id="KW-0479">Metal-binding</keyword>
<dbReference type="FunFam" id="3.30.160.60:FF:002343">
    <property type="entry name" value="Zinc finger protein 33A"/>
    <property type="match status" value="1"/>
</dbReference>
<name>A0ABD1E7U5_HYPHA</name>
<dbReference type="AlphaFoldDB" id="A0ABD1E7U5"/>
<dbReference type="Proteomes" id="UP001566132">
    <property type="component" value="Unassembled WGS sequence"/>
</dbReference>
<feature type="domain" description="C2H2-type" evidence="9">
    <location>
        <begin position="290"/>
        <end position="318"/>
    </location>
</feature>
<evidence type="ECO:0000256" key="3">
    <source>
        <dbReference type="ARBA" id="ARBA00022737"/>
    </source>
</evidence>
<dbReference type="PROSITE" id="PS50157">
    <property type="entry name" value="ZINC_FINGER_C2H2_2"/>
    <property type="match status" value="5"/>
</dbReference>
<keyword evidence="11" id="KW-1185">Reference proteome</keyword>
<gene>
    <name evidence="10" type="ORF">ABEB36_013153</name>
</gene>
<accession>A0ABD1E7U5</accession>
<dbReference type="GO" id="GO:0006357">
    <property type="term" value="P:regulation of transcription by RNA polymerase II"/>
    <property type="evidence" value="ECO:0007669"/>
    <property type="project" value="UniProtKB-ARBA"/>
</dbReference>
<keyword evidence="4 8" id="KW-0863">Zinc-finger</keyword>
<evidence type="ECO:0000313" key="11">
    <source>
        <dbReference type="Proteomes" id="UP001566132"/>
    </source>
</evidence>
<dbReference type="Pfam" id="PF13894">
    <property type="entry name" value="zf-C2H2_4"/>
    <property type="match status" value="1"/>
</dbReference>
<dbReference type="PANTHER" id="PTHR14003">
    <property type="entry name" value="TRANSCRIPTIONAL REPRESSOR PROTEIN YY"/>
    <property type="match status" value="1"/>
</dbReference>
<dbReference type="InterPro" id="IPR036236">
    <property type="entry name" value="Znf_C2H2_sf"/>
</dbReference>
<keyword evidence="5" id="KW-0862">Zinc</keyword>
<comment type="subcellular location">
    <subcellularLocation>
        <location evidence="1">Nucleus</location>
    </subcellularLocation>
</comment>
<comment type="caution">
    <text evidence="10">The sequence shown here is derived from an EMBL/GenBank/DDBJ whole genome shotgun (WGS) entry which is preliminary data.</text>
</comment>
<dbReference type="EMBL" id="JBDJPC010000010">
    <property type="protein sequence ID" value="KAL1490465.1"/>
    <property type="molecule type" value="Genomic_DNA"/>
</dbReference>
<keyword evidence="7" id="KW-0539">Nucleus</keyword>
<evidence type="ECO:0000256" key="4">
    <source>
        <dbReference type="ARBA" id="ARBA00022771"/>
    </source>
</evidence>
<feature type="domain" description="C2H2-type" evidence="9">
    <location>
        <begin position="234"/>
        <end position="261"/>
    </location>
</feature>
<proteinExistence type="predicted"/>
<evidence type="ECO:0000256" key="7">
    <source>
        <dbReference type="ARBA" id="ARBA00023242"/>
    </source>
</evidence>
<evidence type="ECO:0000256" key="8">
    <source>
        <dbReference type="PROSITE-ProRule" id="PRU00042"/>
    </source>
</evidence>
<evidence type="ECO:0000313" key="10">
    <source>
        <dbReference type="EMBL" id="KAL1490465.1"/>
    </source>
</evidence>
<reference evidence="10 11" key="1">
    <citation type="submission" date="2024-05" db="EMBL/GenBank/DDBJ databases">
        <title>Genetic variation in Jamaican populations of the coffee berry borer (Hypothenemus hampei).</title>
        <authorList>
            <person name="Errbii M."/>
            <person name="Myrie A."/>
        </authorList>
    </citation>
    <scope>NUCLEOTIDE SEQUENCE [LARGE SCALE GENOMIC DNA]</scope>
    <source>
        <strain evidence="10">JA-Hopewell-2020-01-JO</strain>
        <tissue evidence="10">Whole body</tissue>
    </source>
</reference>
<dbReference type="PANTHER" id="PTHR14003:SF19">
    <property type="entry name" value="YY2 TRANSCRIPTION FACTOR"/>
    <property type="match status" value="1"/>
</dbReference>
<feature type="domain" description="C2H2-type" evidence="9">
    <location>
        <begin position="319"/>
        <end position="342"/>
    </location>
</feature>
<dbReference type="SMART" id="SM00355">
    <property type="entry name" value="ZnF_C2H2"/>
    <property type="match status" value="5"/>
</dbReference>
<sequence length="376" mass="44182">MYLPTSKCVLCSEQIRKLKYNLKNTYSQTSNLQLIKFVEKLYKNVFLLHCNICTSCYDLLNELDAIQQREKELYSQLKYVISKSQAFGSVKTEPEDIKIDVYEDESELFMSKYLKKLPDKPKDEEEIKIEGIDLKGLPIKVKRIKVNPKKPREEKSNKSNNEKIFEQIQSSIQMDLTKHVIEYMHKTKPIRNVLCEICGQNFKTKSGYDNHMKKHGNVEDEIKLLSLNKSEEKSSCNICGKTFNQKGSLVRHLAIHTGESRYQCEECGKKFLHHSSFTMHKKIHAGQRNFKCDTCNHCFLTNSHLQRHRRSTHDKERNHICEYCSKKFCEHYNLLAHIKLVHEKGSVVEQQFVEEHNVIYQLKENDEITVPNEFVL</sequence>
<feature type="domain" description="C2H2-type" evidence="9">
    <location>
        <begin position="193"/>
        <end position="220"/>
    </location>
</feature>
<dbReference type="Gene3D" id="3.30.160.60">
    <property type="entry name" value="Classic Zinc Finger"/>
    <property type="match status" value="4"/>
</dbReference>
<dbReference type="GO" id="GO:0003677">
    <property type="term" value="F:DNA binding"/>
    <property type="evidence" value="ECO:0007669"/>
    <property type="project" value="UniProtKB-KW"/>
</dbReference>
<evidence type="ECO:0000259" key="9">
    <source>
        <dbReference type="PROSITE" id="PS50157"/>
    </source>
</evidence>
<dbReference type="FunFam" id="3.30.160.60:FF:001450">
    <property type="entry name" value="zinc finger protein 774"/>
    <property type="match status" value="1"/>
</dbReference>
<dbReference type="GO" id="GO:0008270">
    <property type="term" value="F:zinc ion binding"/>
    <property type="evidence" value="ECO:0007669"/>
    <property type="project" value="UniProtKB-KW"/>
</dbReference>
<keyword evidence="3" id="KW-0677">Repeat</keyword>
<dbReference type="PROSITE" id="PS00028">
    <property type="entry name" value="ZINC_FINGER_C2H2_1"/>
    <property type="match status" value="5"/>
</dbReference>
<dbReference type="GO" id="GO:0005634">
    <property type="term" value="C:nucleus"/>
    <property type="evidence" value="ECO:0007669"/>
    <property type="project" value="UniProtKB-SubCell"/>
</dbReference>
<dbReference type="SUPFAM" id="SSF57667">
    <property type="entry name" value="beta-beta-alpha zinc fingers"/>
    <property type="match status" value="2"/>
</dbReference>
<evidence type="ECO:0000256" key="1">
    <source>
        <dbReference type="ARBA" id="ARBA00004123"/>
    </source>
</evidence>
<dbReference type="Pfam" id="PF00096">
    <property type="entry name" value="zf-C2H2"/>
    <property type="match status" value="1"/>
</dbReference>
<keyword evidence="6" id="KW-0238">DNA-binding</keyword>
<evidence type="ECO:0000256" key="5">
    <source>
        <dbReference type="ARBA" id="ARBA00022833"/>
    </source>
</evidence>
<feature type="domain" description="C2H2-type" evidence="9">
    <location>
        <begin position="262"/>
        <end position="289"/>
    </location>
</feature>
<evidence type="ECO:0000256" key="2">
    <source>
        <dbReference type="ARBA" id="ARBA00022723"/>
    </source>
</evidence>
<organism evidence="10 11">
    <name type="scientific">Hypothenemus hampei</name>
    <name type="common">Coffee berry borer</name>
    <dbReference type="NCBI Taxonomy" id="57062"/>
    <lineage>
        <taxon>Eukaryota</taxon>
        <taxon>Metazoa</taxon>
        <taxon>Ecdysozoa</taxon>
        <taxon>Arthropoda</taxon>
        <taxon>Hexapoda</taxon>
        <taxon>Insecta</taxon>
        <taxon>Pterygota</taxon>
        <taxon>Neoptera</taxon>
        <taxon>Endopterygota</taxon>
        <taxon>Coleoptera</taxon>
        <taxon>Polyphaga</taxon>
        <taxon>Cucujiformia</taxon>
        <taxon>Curculionidae</taxon>
        <taxon>Scolytinae</taxon>
        <taxon>Hypothenemus</taxon>
    </lineage>
</organism>
<protein>
    <recommendedName>
        <fullName evidence="9">C2H2-type domain-containing protein</fullName>
    </recommendedName>
</protein>
<evidence type="ECO:0000256" key="6">
    <source>
        <dbReference type="ARBA" id="ARBA00023125"/>
    </source>
</evidence>